<comment type="subcellular location">
    <subcellularLocation>
        <location evidence="1">Bacterial flagellum basal body</location>
    </subcellularLocation>
    <subcellularLocation>
        <location evidence="2">Secreted</location>
    </subcellularLocation>
</comment>
<evidence type="ECO:0000313" key="10">
    <source>
        <dbReference type="EMBL" id="SHM16197.1"/>
    </source>
</evidence>
<evidence type="ECO:0000313" key="11">
    <source>
        <dbReference type="Proteomes" id="UP000186002"/>
    </source>
</evidence>
<gene>
    <name evidence="10" type="ORF">SAMN05444272_1938</name>
</gene>
<dbReference type="InterPro" id="IPR053927">
    <property type="entry name" value="FlgK_helical"/>
</dbReference>
<evidence type="ECO:0000259" key="8">
    <source>
        <dbReference type="Pfam" id="PF06429"/>
    </source>
</evidence>
<evidence type="ECO:0000259" key="9">
    <source>
        <dbReference type="Pfam" id="PF22638"/>
    </source>
</evidence>
<protein>
    <recommendedName>
        <fullName evidence="4">Flagellar hook-associated protein 1</fullName>
    </recommendedName>
</protein>
<feature type="domain" description="Flagellar basal body rod protein N-terminal" evidence="7">
    <location>
        <begin position="7"/>
        <end position="36"/>
    </location>
</feature>
<dbReference type="GO" id="GO:0005198">
    <property type="term" value="F:structural molecule activity"/>
    <property type="evidence" value="ECO:0007669"/>
    <property type="project" value="InterPro"/>
</dbReference>
<dbReference type="InterPro" id="IPR002371">
    <property type="entry name" value="FlgK"/>
</dbReference>
<dbReference type="GO" id="GO:0009425">
    <property type="term" value="C:bacterial-type flagellum basal body"/>
    <property type="evidence" value="ECO:0007669"/>
    <property type="project" value="UniProtKB-SubCell"/>
</dbReference>
<dbReference type="OrthoDB" id="7181295at2"/>
<dbReference type="Pfam" id="PF00460">
    <property type="entry name" value="Flg_bb_rod"/>
    <property type="match status" value="1"/>
</dbReference>
<evidence type="ECO:0000256" key="4">
    <source>
        <dbReference type="ARBA" id="ARBA00016244"/>
    </source>
</evidence>
<feature type="domain" description="Flagellar hook-associated protein FlgK helical" evidence="9">
    <location>
        <begin position="91"/>
        <end position="319"/>
    </location>
</feature>
<evidence type="ECO:0000256" key="1">
    <source>
        <dbReference type="ARBA" id="ARBA00004117"/>
    </source>
</evidence>
<dbReference type="PANTHER" id="PTHR30033:SF1">
    <property type="entry name" value="FLAGELLAR HOOK-ASSOCIATED PROTEIN 1"/>
    <property type="match status" value="1"/>
</dbReference>
<dbReference type="InterPro" id="IPR001444">
    <property type="entry name" value="Flag_bb_rod_N"/>
</dbReference>
<dbReference type="RefSeq" id="WP_073012327.1">
    <property type="nucleotide sequence ID" value="NZ_FRBW01000002.1"/>
</dbReference>
<evidence type="ECO:0000256" key="6">
    <source>
        <dbReference type="ARBA" id="ARBA00023143"/>
    </source>
</evidence>
<dbReference type="SUPFAM" id="SSF64518">
    <property type="entry name" value="Phase 1 flagellin"/>
    <property type="match status" value="1"/>
</dbReference>
<dbReference type="GO" id="GO:0005576">
    <property type="term" value="C:extracellular region"/>
    <property type="evidence" value="ECO:0007669"/>
    <property type="project" value="UniProtKB-SubCell"/>
</dbReference>
<dbReference type="PANTHER" id="PTHR30033">
    <property type="entry name" value="FLAGELLAR HOOK-ASSOCIATED PROTEIN 1"/>
    <property type="match status" value="1"/>
</dbReference>
<comment type="similarity">
    <text evidence="3">Belongs to the flagella basal body rod proteins family.</text>
</comment>
<keyword evidence="10" id="KW-0969">Cilium</keyword>
<dbReference type="Proteomes" id="UP000186002">
    <property type="component" value="Unassembled WGS sequence"/>
</dbReference>
<evidence type="ECO:0000259" key="7">
    <source>
        <dbReference type="Pfam" id="PF00460"/>
    </source>
</evidence>
<dbReference type="NCBIfam" id="TIGR02492">
    <property type="entry name" value="flgK_ends"/>
    <property type="match status" value="1"/>
</dbReference>
<evidence type="ECO:0000256" key="3">
    <source>
        <dbReference type="ARBA" id="ARBA00009677"/>
    </source>
</evidence>
<keyword evidence="6" id="KW-0975">Bacterial flagellum</keyword>
<organism evidence="10 11">
    <name type="scientific">Roseibium suaedae</name>
    <dbReference type="NCBI Taxonomy" id="735517"/>
    <lineage>
        <taxon>Bacteria</taxon>
        <taxon>Pseudomonadati</taxon>
        <taxon>Pseudomonadota</taxon>
        <taxon>Alphaproteobacteria</taxon>
        <taxon>Hyphomicrobiales</taxon>
        <taxon>Stappiaceae</taxon>
        <taxon>Roseibium</taxon>
    </lineage>
</organism>
<proteinExistence type="inferred from homology"/>
<dbReference type="GO" id="GO:0044780">
    <property type="term" value="P:bacterial-type flagellum assembly"/>
    <property type="evidence" value="ECO:0007669"/>
    <property type="project" value="InterPro"/>
</dbReference>
<dbReference type="Pfam" id="PF22638">
    <property type="entry name" value="FlgK_D1"/>
    <property type="match status" value="1"/>
</dbReference>
<keyword evidence="10" id="KW-0282">Flagellum</keyword>
<evidence type="ECO:0000256" key="2">
    <source>
        <dbReference type="ARBA" id="ARBA00004613"/>
    </source>
</evidence>
<dbReference type="Pfam" id="PF06429">
    <property type="entry name" value="Flg_bbr_C"/>
    <property type="match status" value="1"/>
</dbReference>
<evidence type="ECO:0000256" key="5">
    <source>
        <dbReference type="ARBA" id="ARBA00022525"/>
    </source>
</evidence>
<name>A0A1M7GJT2_9HYPH</name>
<dbReference type="AlphaFoldDB" id="A0A1M7GJT2"/>
<sequence length="617" mass="64904">MGLTSALNTALFGIQYNQRQIDVTAGNVANADTVGYSAKSVQANVFFDSSGNVTGIVSSDIIRKIDERIQSAYFSSLADNKYANQIADFTDRLDNIIGTLDDGSGLANLATEFANSLSALVNNPSSNSAQAEVVAAADALARQLNRTYAQIDDLRQDADSSLRVQTQDVNNLLGNIKDVDDKILEAKALGIATAELEDQRDRYVEQLSGYLDIRVEEDSNGTLKISTQNAQQLYADNRVSTLSFEATPSLQPGQTGATVVVTTPGGSKYDLIQASSSGSMVALAQIRDDVLVEAQAQLDTIAAEMSLAMSNVNVAGTETTVGAESGYTLDLSGLQSGNTVSLSYVDSLGNTQNVSFVAVDDASLLPLDNSATARADDVVYGIDISSGNTADYVTQIIAALAATDLAVSDDGSGNLQVLGDTATNTSVTSLSANVTPTASTDQGLGLAIFVDTRNGEELFTDALENGGQRTGYAASIAVSSGLLADSSQLVTYETIPDTNSANDSSRAEYLMNALANGRTSFDPSTGIGSSKTPFEGSILSYVNQVISYQGNQASDAQAYSEAKQTMTSNLAIRYEESYSVDVDAEMAFLIQLQNAYSANARVMQTVNELFDALLNAV</sequence>
<dbReference type="STRING" id="735517.SAMN05444272_1938"/>
<keyword evidence="10" id="KW-0966">Cell projection</keyword>
<reference evidence="10 11" key="1">
    <citation type="submission" date="2016-11" db="EMBL/GenBank/DDBJ databases">
        <authorList>
            <person name="Jaros S."/>
            <person name="Januszkiewicz K."/>
            <person name="Wedrychowicz H."/>
        </authorList>
    </citation>
    <scope>NUCLEOTIDE SEQUENCE [LARGE SCALE GENOMIC DNA]</scope>
    <source>
        <strain evidence="10 11">DSM 22153</strain>
    </source>
</reference>
<dbReference type="InterPro" id="IPR010930">
    <property type="entry name" value="Flg_bb/hook_C_dom"/>
</dbReference>
<keyword evidence="5" id="KW-0964">Secreted</keyword>
<feature type="domain" description="Flagellar basal-body/hook protein C-terminal" evidence="8">
    <location>
        <begin position="576"/>
        <end position="615"/>
    </location>
</feature>
<keyword evidence="11" id="KW-1185">Reference proteome</keyword>
<accession>A0A1M7GJT2</accession>
<dbReference type="EMBL" id="FRBW01000002">
    <property type="protein sequence ID" value="SHM16197.1"/>
    <property type="molecule type" value="Genomic_DNA"/>
</dbReference>
<dbReference type="GO" id="GO:0009424">
    <property type="term" value="C:bacterial-type flagellum hook"/>
    <property type="evidence" value="ECO:0007669"/>
    <property type="project" value="InterPro"/>
</dbReference>